<name>A0AAE0XXF5_9GAST</name>
<gene>
    <name evidence="2" type="ORF">RRG08_040124</name>
</gene>
<feature type="region of interest" description="Disordered" evidence="1">
    <location>
        <begin position="175"/>
        <end position="196"/>
    </location>
</feature>
<dbReference type="InterPro" id="IPR027417">
    <property type="entry name" value="P-loop_NTPase"/>
</dbReference>
<organism evidence="2 3">
    <name type="scientific">Elysia crispata</name>
    <name type="common">lettuce slug</name>
    <dbReference type="NCBI Taxonomy" id="231223"/>
    <lineage>
        <taxon>Eukaryota</taxon>
        <taxon>Metazoa</taxon>
        <taxon>Spiralia</taxon>
        <taxon>Lophotrochozoa</taxon>
        <taxon>Mollusca</taxon>
        <taxon>Gastropoda</taxon>
        <taxon>Heterobranchia</taxon>
        <taxon>Euthyneura</taxon>
        <taxon>Panpulmonata</taxon>
        <taxon>Sacoglossa</taxon>
        <taxon>Placobranchoidea</taxon>
        <taxon>Plakobranchidae</taxon>
        <taxon>Elysia</taxon>
    </lineage>
</organism>
<feature type="compositionally biased region" description="Low complexity" evidence="1">
    <location>
        <begin position="669"/>
        <end position="699"/>
    </location>
</feature>
<dbReference type="Gene3D" id="3.80.10.10">
    <property type="entry name" value="Ribonuclease Inhibitor"/>
    <property type="match status" value="1"/>
</dbReference>
<sequence length="1371" mass="153126">MPGSTTLDDVICTYLSRLYQDHASRTDRLTCKLEHALPIRHSFFRLKRVPHFQTRDDLHSEHTPAYIPVYRLENASLESLSQKSKAGCRRVLIEGDLGTGKTLVCQRLLHEWAKAMQFFRHVKVDQQKHQTPSIMVGCDGDSPQSKKDGGPGEKGNSGKKLKSWNLEAIQSSTSSMQNLSTKYESKTKSDASSYPRKDEKYNYERFTGKVEEVTKSKSCDENLNHLQCNKEEENPDASGKDQHRSRKSIFAERQAKRLEKDLLGGKEEDISSSRSRNKKGEGSDSCRKSSRSRSSGAVENERNTKRLRERARLICNGIPQKYLSLLNIGAPGEGAFESPSRSKTFREARRQRPSRLTSNLTDYKAIVYIPCVRMALSDLLTRCNNARVRHYYVTATVLLDLLTLSGGIDAYNISFEAVYQWVLGNRDDICIIFDNVDGSEAWERLIADTFHDAHGFGKVIAAATPGRLPKRDVDILFYCYGLSTEYSNKILLNRLRTEAPEAIDRISFLLTSNHTQELMCNPLSLSLLTAYCRSVKPEDHVPEHLSELLEHLLHHAMAHEPNFGGGSTTNASSRGAPASKGNVTSNTTRRRNKFSLQSVCETVAFECLENDTNYFSKQKFPQACWTRHLCDCRVLHEVHEVANFAAIHARPPSPTISHTLPLTPDSDSVHSSASSNFSSNLQHTSELSSSNQSLASSTTDQEGEVTGSQNTSSGSNSNSNQDSIGSVHLQVPSLHNSSSAEPKGDKKHCKIERPSSLIISANRSPSPISATSAVSKQQHHNQQQHWATFAFRSAATSASAAAIATVAPTMTTQTGGDIVSFTSRCIRDYLASKRVCRYLQSDRDHDGFIRRLISRPQFYPVLRLTVRTLYLLERSDLVLNLLDMLMTSQELISSGQGPFALAIPSPPRGPSPTHATIPDPQHRVRIPHRYRLSHSDCAFRAKREDLKQRRSSTSILGTFIEGGGPTPSPSLNRLLLSSTALANSLSPFSSPEPPENTRGYLEDFKEALIWLAETDNSEPYIGAVSARFPQTLVISYQECPTETIDHFICLTRRSQPVVQDVVLYMSGLYTQWELGLRLAHALRGLPALESLKISMKCVMETTFLVEFLCECFENNQHIECLHLEGPMNVAENLSVSEHKRVQAVFGNRQGIRLKELILEHFSYHHRVRYVLASWPDGSLEKLTIKRSSVEGVADRLKHKLTGLPHLTHLTLDNCFVTPQTLGPVVSHLIDHAPFMRLTSLELTLLSAARKFNKNDARKPFFRPALTDGVCDLLADLVQASSTLRYLLLSHNGINDDRAAIILRSSALSQSLLTLDLSGNLITNKVENDVMFVLKKAKGLTSLFLDDNNITKATRSTIIRESLSRHDLRLSL</sequence>
<feature type="region of interest" description="Disordered" evidence="1">
    <location>
        <begin position="650"/>
        <end position="724"/>
    </location>
</feature>
<keyword evidence="3" id="KW-1185">Reference proteome</keyword>
<evidence type="ECO:0000256" key="1">
    <source>
        <dbReference type="SAM" id="MobiDB-lite"/>
    </source>
</evidence>
<accession>A0AAE0XXF5</accession>
<dbReference type="Proteomes" id="UP001283361">
    <property type="component" value="Unassembled WGS sequence"/>
</dbReference>
<evidence type="ECO:0000313" key="3">
    <source>
        <dbReference type="Proteomes" id="UP001283361"/>
    </source>
</evidence>
<feature type="compositionally biased region" description="Polar residues" evidence="1">
    <location>
        <begin position="757"/>
        <end position="779"/>
    </location>
</feature>
<comment type="caution">
    <text evidence="2">The sequence shown here is derived from an EMBL/GenBank/DDBJ whole genome shotgun (WGS) entry which is preliminary data.</text>
</comment>
<dbReference type="SUPFAM" id="SSF52047">
    <property type="entry name" value="RNI-like"/>
    <property type="match status" value="1"/>
</dbReference>
<feature type="region of interest" description="Disordered" evidence="1">
    <location>
        <begin position="226"/>
        <end position="303"/>
    </location>
</feature>
<reference evidence="2" key="1">
    <citation type="journal article" date="2023" name="G3 (Bethesda)">
        <title>A reference genome for the long-term kleptoplast-retaining sea slug Elysia crispata morphotype clarki.</title>
        <authorList>
            <person name="Eastman K.E."/>
            <person name="Pendleton A.L."/>
            <person name="Shaikh M.A."/>
            <person name="Suttiyut T."/>
            <person name="Ogas R."/>
            <person name="Tomko P."/>
            <person name="Gavelis G."/>
            <person name="Widhalm J.R."/>
            <person name="Wisecaver J.H."/>
        </authorList>
    </citation>
    <scope>NUCLEOTIDE SEQUENCE</scope>
    <source>
        <strain evidence="2">ECLA1</strain>
    </source>
</reference>
<feature type="compositionally biased region" description="Basic and acidic residues" evidence="1">
    <location>
        <begin position="226"/>
        <end position="242"/>
    </location>
</feature>
<feature type="compositionally biased region" description="Basic and acidic residues" evidence="1">
    <location>
        <begin position="278"/>
        <end position="287"/>
    </location>
</feature>
<evidence type="ECO:0008006" key="4">
    <source>
        <dbReference type="Google" id="ProtNLM"/>
    </source>
</evidence>
<protein>
    <recommendedName>
        <fullName evidence="4">NACHT domain-containing protein</fullName>
    </recommendedName>
</protein>
<feature type="compositionally biased region" description="Basic and acidic residues" evidence="1">
    <location>
        <begin position="249"/>
        <end position="271"/>
    </location>
</feature>
<evidence type="ECO:0000313" key="2">
    <source>
        <dbReference type="EMBL" id="KAK3719822.1"/>
    </source>
</evidence>
<feature type="compositionally biased region" description="Basic and acidic residues" evidence="1">
    <location>
        <begin position="183"/>
        <end position="196"/>
    </location>
</feature>
<proteinExistence type="predicted"/>
<feature type="region of interest" description="Disordered" evidence="1">
    <location>
        <begin position="563"/>
        <end position="588"/>
    </location>
</feature>
<feature type="region of interest" description="Disordered" evidence="1">
    <location>
        <begin position="130"/>
        <end position="163"/>
    </location>
</feature>
<dbReference type="Gene3D" id="3.40.50.300">
    <property type="entry name" value="P-loop containing nucleotide triphosphate hydrolases"/>
    <property type="match status" value="1"/>
</dbReference>
<dbReference type="InterPro" id="IPR032675">
    <property type="entry name" value="LRR_dom_sf"/>
</dbReference>
<dbReference type="EMBL" id="JAWDGP010007412">
    <property type="protein sequence ID" value="KAK3719822.1"/>
    <property type="molecule type" value="Genomic_DNA"/>
</dbReference>
<feature type="region of interest" description="Disordered" evidence="1">
    <location>
        <begin position="756"/>
        <end position="779"/>
    </location>
</feature>
<feature type="compositionally biased region" description="Low complexity" evidence="1">
    <location>
        <begin position="706"/>
        <end position="721"/>
    </location>
</feature>